<evidence type="ECO:0000313" key="12">
    <source>
        <dbReference type="Proteomes" id="UP000031419"/>
    </source>
</evidence>
<feature type="binding site" evidence="9">
    <location>
        <position position="300"/>
    </location>
    <ligand>
        <name>D-dopa</name>
        <dbReference type="ChEBI" id="CHEBI:149689"/>
    </ligand>
</feature>
<comment type="cofactor">
    <cofactor evidence="1 9">
        <name>FAD</name>
        <dbReference type="ChEBI" id="CHEBI:57692"/>
    </cofactor>
</comment>
<dbReference type="EC" id="1.4.3.3" evidence="6"/>
<dbReference type="STRING" id="28042.GU90_15930"/>
<keyword evidence="5" id="KW-0560">Oxidoreductase</keyword>
<evidence type="ECO:0000256" key="1">
    <source>
        <dbReference type="ARBA" id="ARBA00001974"/>
    </source>
</evidence>
<feature type="domain" description="FAD dependent oxidoreductase" evidence="10">
    <location>
        <begin position="8"/>
        <end position="316"/>
    </location>
</feature>
<comment type="catalytic activity">
    <reaction evidence="8">
        <text>a D-alpha-amino acid + O2 + H2O = a 2-oxocarboxylate + H2O2 + NH4(+)</text>
        <dbReference type="Rhea" id="RHEA:21816"/>
        <dbReference type="ChEBI" id="CHEBI:15377"/>
        <dbReference type="ChEBI" id="CHEBI:15379"/>
        <dbReference type="ChEBI" id="CHEBI:16240"/>
        <dbReference type="ChEBI" id="CHEBI:28938"/>
        <dbReference type="ChEBI" id="CHEBI:35179"/>
        <dbReference type="ChEBI" id="CHEBI:59871"/>
        <dbReference type="EC" id="1.4.3.3"/>
    </reaction>
    <physiologicalReaction direction="left-to-right" evidence="8">
        <dbReference type="Rhea" id="RHEA:21817"/>
    </physiologicalReaction>
</comment>
<proteinExistence type="inferred from homology"/>
<accession>A0A073AU08</accession>
<evidence type="ECO:0000256" key="5">
    <source>
        <dbReference type="ARBA" id="ARBA00023002"/>
    </source>
</evidence>
<dbReference type="AlphaFoldDB" id="A0A073AU08"/>
<feature type="binding site" evidence="9">
    <location>
        <position position="274"/>
    </location>
    <ligand>
        <name>D-dopa</name>
        <dbReference type="ChEBI" id="CHEBI:149689"/>
    </ligand>
</feature>
<evidence type="ECO:0000256" key="3">
    <source>
        <dbReference type="ARBA" id="ARBA00022630"/>
    </source>
</evidence>
<dbReference type="PIRSF" id="PIRSF000189">
    <property type="entry name" value="D-aa_oxidase"/>
    <property type="match status" value="1"/>
</dbReference>
<sequence length="319" mass="34082">MTTSREPVLVIGAGVLGLTTGVVLAETGRPVRIRTAELPEQTTSAVAGAMWGPALLPPADRVPYWGTRSHAEFTSLANDPRTGVHLAPGRMAARFELGDQVPSELTLVPDLRKCSPEELPDGFVSGYFGTVPLLDMPRYLSYLVDRFRAAGGEIQHSPVPTLLDAAQESELVVNCSGVGAHELVGDPGVYPVRGQQVVVANPGIQEYFIEITAASEFVSWMPHGDRVLLGGVALEQDWGLVPDPEITAGILRRCGKAEPRLFGARVLGELNGLRPGREAVRVEIEHYEGATIVHNYGHGGCGVSLSWGCAFEVADMLTA</sequence>
<evidence type="ECO:0000256" key="6">
    <source>
        <dbReference type="ARBA" id="ARBA00039101"/>
    </source>
</evidence>
<keyword evidence="4 9" id="KW-0274">FAD</keyword>
<dbReference type="Proteomes" id="UP000031419">
    <property type="component" value="Unassembled WGS sequence"/>
</dbReference>
<dbReference type="GO" id="GO:0003884">
    <property type="term" value="F:D-amino-acid oxidase activity"/>
    <property type="evidence" value="ECO:0007669"/>
    <property type="project" value="UniProtKB-EC"/>
</dbReference>
<evidence type="ECO:0000256" key="9">
    <source>
        <dbReference type="PIRSR" id="PIRSR000189-1"/>
    </source>
</evidence>
<dbReference type="GO" id="GO:0019478">
    <property type="term" value="P:D-amino acid catabolic process"/>
    <property type="evidence" value="ECO:0007669"/>
    <property type="project" value="TreeGrafter"/>
</dbReference>
<dbReference type="Gene3D" id="3.40.50.720">
    <property type="entry name" value="NAD(P)-binding Rossmann-like Domain"/>
    <property type="match status" value="1"/>
</dbReference>
<evidence type="ECO:0000256" key="7">
    <source>
        <dbReference type="ARBA" id="ARBA00039751"/>
    </source>
</evidence>
<feature type="binding site" evidence="9">
    <location>
        <begin position="43"/>
        <end position="44"/>
    </location>
    <ligand>
        <name>FAD</name>
        <dbReference type="ChEBI" id="CHEBI:57692"/>
    </ligand>
</feature>
<dbReference type="eggNOG" id="COG0665">
    <property type="taxonomic scope" value="Bacteria"/>
</dbReference>
<dbReference type="Pfam" id="PF01266">
    <property type="entry name" value="DAO"/>
    <property type="match status" value="1"/>
</dbReference>
<dbReference type="GO" id="GO:0005737">
    <property type="term" value="C:cytoplasm"/>
    <property type="evidence" value="ECO:0007669"/>
    <property type="project" value="TreeGrafter"/>
</dbReference>
<dbReference type="PANTHER" id="PTHR11530">
    <property type="entry name" value="D-AMINO ACID OXIDASE"/>
    <property type="match status" value="1"/>
</dbReference>
<dbReference type="OrthoDB" id="246701at2"/>
<dbReference type="InterPro" id="IPR006076">
    <property type="entry name" value="FAD-dep_OxRdtase"/>
</dbReference>
<dbReference type="InterPro" id="IPR006181">
    <property type="entry name" value="D-amino_acid_oxidase_CS"/>
</dbReference>
<gene>
    <name evidence="11" type="ORF">GU90_15930</name>
</gene>
<evidence type="ECO:0000313" key="11">
    <source>
        <dbReference type="EMBL" id="KEI43268.1"/>
    </source>
</evidence>
<keyword evidence="12" id="KW-1185">Reference proteome</keyword>
<feature type="binding site" evidence="9">
    <location>
        <position position="159"/>
    </location>
    <ligand>
        <name>FAD</name>
        <dbReference type="ChEBI" id="CHEBI:57692"/>
    </ligand>
</feature>
<dbReference type="GO" id="GO:0071949">
    <property type="term" value="F:FAD binding"/>
    <property type="evidence" value="ECO:0007669"/>
    <property type="project" value="InterPro"/>
</dbReference>
<dbReference type="SUPFAM" id="SSF54373">
    <property type="entry name" value="FAD-linked reductases, C-terminal domain"/>
    <property type="match status" value="1"/>
</dbReference>
<dbReference type="EMBL" id="JNVU01000039">
    <property type="protein sequence ID" value="KEI43268.1"/>
    <property type="molecule type" value="Genomic_DNA"/>
</dbReference>
<dbReference type="PROSITE" id="PS00677">
    <property type="entry name" value="DAO"/>
    <property type="match status" value="1"/>
</dbReference>
<organism evidence="11 12">
    <name type="scientific">Saccharopolyspora rectivirgula</name>
    <dbReference type="NCBI Taxonomy" id="28042"/>
    <lineage>
        <taxon>Bacteria</taxon>
        <taxon>Bacillati</taxon>
        <taxon>Actinomycetota</taxon>
        <taxon>Actinomycetes</taxon>
        <taxon>Pseudonocardiales</taxon>
        <taxon>Pseudonocardiaceae</taxon>
        <taxon>Saccharopolyspora</taxon>
    </lineage>
</organism>
<comment type="caution">
    <text evidence="11">The sequence shown here is derived from an EMBL/GenBank/DDBJ whole genome shotgun (WGS) entry which is preliminary data.</text>
</comment>
<evidence type="ECO:0000256" key="4">
    <source>
        <dbReference type="ARBA" id="ARBA00022827"/>
    </source>
</evidence>
<protein>
    <recommendedName>
        <fullName evidence="7">D-amino-acid oxidase</fullName>
        <ecNumber evidence="6">1.4.3.3</ecNumber>
    </recommendedName>
</protein>
<evidence type="ECO:0000256" key="2">
    <source>
        <dbReference type="ARBA" id="ARBA00006730"/>
    </source>
</evidence>
<keyword evidence="3" id="KW-0285">Flavoprotein</keyword>
<comment type="similarity">
    <text evidence="2">Belongs to the DAMOX/DASOX family.</text>
</comment>
<evidence type="ECO:0000259" key="10">
    <source>
        <dbReference type="Pfam" id="PF01266"/>
    </source>
</evidence>
<dbReference type="Gene3D" id="3.30.9.10">
    <property type="entry name" value="D-Amino Acid Oxidase, subunit A, domain 2"/>
    <property type="match status" value="1"/>
</dbReference>
<dbReference type="SUPFAM" id="SSF51971">
    <property type="entry name" value="Nucleotide-binding domain"/>
    <property type="match status" value="1"/>
</dbReference>
<reference evidence="11 12" key="1">
    <citation type="submission" date="2014-06" db="EMBL/GenBank/DDBJ databases">
        <title>Saccharopolyspora rectivirgula DSM-43113 Genome sequencing.</title>
        <authorList>
            <person name="Barrera C."/>
            <person name="Millon L."/>
            <person name="Rognon B."/>
            <person name="Zaugg C."/>
            <person name="Monod M."/>
        </authorList>
    </citation>
    <scope>NUCLEOTIDE SEQUENCE [LARGE SCALE GENOMIC DNA]</scope>
    <source>
        <strain evidence="11 12">DSM 43113</strain>
    </source>
</reference>
<name>A0A073AU08_9PSEU</name>
<dbReference type="InterPro" id="IPR023209">
    <property type="entry name" value="DAO"/>
</dbReference>
<dbReference type="RefSeq" id="WP_029719466.1">
    <property type="nucleotide sequence ID" value="NZ_JAJUIW010000007.1"/>
</dbReference>
<dbReference type="PANTHER" id="PTHR11530:SF11">
    <property type="entry name" value="D-ASPARTATE OXIDASE"/>
    <property type="match status" value="1"/>
</dbReference>
<evidence type="ECO:0000256" key="8">
    <source>
        <dbReference type="ARBA" id="ARBA00049547"/>
    </source>
</evidence>